<protein>
    <recommendedName>
        <fullName evidence="5">Secreted protein</fullName>
    </recommendedName>
</protein>
<gene>
    <name evidence="3" type="ORF">E2C01_028988</name>
</gene>
<keyword evidence="2" id="KW-0732">Signal</keyword>
<accession>A0A5B7ERL4</accession>
<name>A0A5B7ERL4_PORTR</name>
<feature type="signal peptide" evidence="2">
    <location>
        <begin position="1"/>
        <end position="23"/>
    </location>
</feature>
<dbReference type="AlphaFoldDB" id="A0A5B7ERL4"/>
<comment type="caution">
    <text evidence="3">The sequence shown here is derived from an EMBL/GenBank/DDBJ whole genome shotgun (WGS) entry which is preliminary data.</text>
</comment>
<keyword evidence="4" id="KW-1185">Reference proteome</keyword>
<dbReference type="Proteomes" id="UP000324222">
    <property type="component" value="Unassembled WGS sequence"/>
</dbReference>
<organism evidence="3 4">
    <name type="scientific">Portunus trituberculatus</name>
    <name type="common">Swimming crab</name>
    <name type="synonym">Neptunus trituberculatus</name>
    <dbReference type="NCBI Taxonomy" id="210409"/>
    <lineage>
        <taxon>Eukaryota</taxon>
        <taxon>Metazoa</taxon>
        <taxon>Ecdysozoa</taxon>
        <taxon>Arthropoda</taxon>
        <taxon>Crustacea</taxon>
        <taxon>Multicrustacea</taxon>
        <taxon>Malacostraca</taxon>
        <taxon>Eumalacostraca</taxon>
        <taxon>Eucarida</taxon>
        <taxon>Decapoda</taxon>
        <taxon>Pleocyemata</taxon>
        <taxon>Brachyura</taxon>
        <taxon>Eubrachyura</taxon>
        <taxon>Portunoidea</taxon>
        <taxon>Portunidae</taxon>
        <taxon>Portuninae</taxon>
        <taxon>Portunus</taxon>
    </lineage>
</organism>
<dbReference type="EMBL" id="VSRR010003304">
    <property type="protein sequence ID" value="MPC35563.1"/>
    <property type="molecule type" value="Genomic_DNA"/>
</dbReference>
<evidence type="ECO:0000313" key="3">
    <source>
        <dbReference type="EMBL" id="MPC35563.1"/>
    </source>
</evidence>
<feature type="chain" id="PRO_5023151479" description="Secreted protein" evidence="2">
    <location>
        <begin position="24"/>
        <end position="125"/>
    </location>
</feature>
<evidence type="ECO:0000256" key="2">
    <source>
        <dbReference type="SAM" id="SignalP"/>
    </source>
</evidence>
<evidence type="ECO:0000313" key="4">
    <source>
        <dbReference type="Proteomes" id="UP000324222"/>
    </source>
</evidence>
<reference evidence="3 4" key="1">
    <citation type="submission" date="2019-05" db="EMBL/GenBank/DDBJ databases">
        <title>Another draft genome of Portunus trituberculatus and its Hox gene families provides insights of decapod evolution.</title>
        <authorList>
            <person name="Jeong J.-H."/>
            <person name="Song I."/>
            <person name="Kim S."/>
            <person name="Choi T."/>
            <person name="Kim D."/>
            <person name="Ryu S."/>
            <person name="Kim W."/>
        </authorList>
    </citation>
    <scope>NUCLEOTIDE SEQUENCE [LARGE SCALE GENOMIC DNA]</scope>
    <source>
        <tissue evidence="3">Muscle</tissue>
    </source>
</reference>
<proteinExistence type="predicted"/>
<sequence>MLSRNSHLLTLLTLNGTLTHLRSLQQTAAEAALVVVVVVLVQEEVCSQRRFCRHAFLCDPHVVGEARPPSIARPRDPPAPGEPEALPDTDTVGLGSLVTTGSHGVCSLATECTGDNHTSPVTRQT</sequence>
<evidence type="ECO:0008006" key="5">
    <source>
        <dbReference type="Google" id="ProtNLM"/>
    </source>
</evidence>
<evidence type="ECO:0000256" key="1">
    <source>
        <dbReference type="SAM" id="MobiDB-lite"/>
    </source>
</evidence>
<feature type="region of interest" description="Disordered" evidence="1">
    <location>
        <begin position="66"/>
        <end position="94"/>
    </location>
</feature>